<dbReference type="PANTHER" id="PTHR42679:SF2">
    <property type="entry name" value="S-METHYL-5'-THIOADENOSINE PHOSPHORYLASE"/>
    <property type="match status" value="1"/>
</dbReference>
<evidence type="ECO:0000256" key="4">
    <source>
        <dbReference type="HAMAP-Rule" id="MF_03155"/>
    </source>
</evidence>
<feature type="binding site" evidence="4">
    <location>
        <begin position="61"/>
        <end position="62"/>
    </location>
    <ligand>
        <name>phosphate</name>
        <dbReference type="ChEBI" id="CHEBI:43474"/>
    </ligand>
</feature>
<dbReference type="SUPFAM" id="SSF53167">
    <property type="entry name" value="Purine and uridine phosphorylases"/>
    <property type="match status" value="1"/>
</dbReference>
<dbReference type="EC" id="2.4.2.28" evidence="4"/>
<dbReference type="GO" id="GO:0019509">
    <property type="term" value="P:L-methionine salvage from methylthioadenosine"/>
    <property type="evidence" value="ECO:0007669"/>
    <property type="project" value="UniProtKB-UniRule"/>
</dbReference>
<comment type="catalytic activity">
    <reaction evidence="4">
        <text>S-methyl-5'-thioadenosine + phosphate = 5-(methylsulfanyl)-alpha-D-ribose 1-phosphate + adenine</text>
        <dbReference type="Rhea" id="RHEA:11852"/>
        <dbReference type="ChEBI" id="CHEBI:16708"/>
        <dbReference type="ChEBI" id="CHEBI:17509"/>
        <dbReference type="ChEBI" id="CHEBI:43474"/>
        <dbReference type="ChEBI" id="CHEBI:58533"/>
        <dbReference type="EC" id="2.4.2.28"/>
    </reaction>
</comment>
<feature type="site" description="Important for substrate specificity" evidence="4">
    <location>
        <position position="240"/>
    </location>
</feature>
<dbReference type="InterPro" id="IPR000845">
    <property type="entry name" value="Nucleoside_phosphorylase_d"/>
</dbReference>
<keyword evidence="4" id="KW-0539">Nucleus</keyword>
<evidence type="ECO:0000259" key="5">
    <source>
        <dbReference type="Pfam" id="PF01048"/>
    </source>
</evidence>
<comment type="similarity">
    <text evidence="4">Belongs to the PNP/MTAP phosphorylase family. MTAP subfamily.</text>
</comment>
<keyword evidence="7" id="KW-1185">Reference proteome</keyword>
<dbReference type="GO" id="GO:0005829">
    <property type="term" value="C:cytosol"/>
    <property type="evidence" value="ECO:0007669"/>
    <property type="project" value="TreeGrafter"/>
</dbReference>
<dbReference type="Pfam" id="PF01048">
    <property type="entry name" value="PNP_UDP_1"/>
    <property type="match status" value="1"/>
</dbReference>
<accession>A0A1G4HZB4</accession>
<dbReference type="PROSITE" id="PS01240">
    <property type="entry name" value="PNP_MTAP_2"/>
    <property type="match status" value="1"/>
</dbReference>
<comment type="pathway">
    <text evidence="4">Amino-acid biosynthesis; L-methionine biosynthesis via salvage pathway; S-methyl-5-thio-alpha-D-ribose 1-phosphate from S-methyl-5'-thioadenosine (phosphorylase route): step 1/1.</text>
</comment>
<dbReference type="CDD" id="cd09010">
    <property type="entry name" value="MTAP_SsMTAPII_like_MTIP"/>
    <property type="match status" value="1"/>
</dbReference>
<dbReference type="UniPathway" id="UPA00904">
    <property type="reaction ID" value="UER00873"/>
</dbReference>
<name>A0A1G4HZB4_TRYEQ</name>
<organism evidence="6 7">
    <name type="scientific">Trypanosoma equiperdum</name>
    <dbReference type="NCBI Taxonomy" id="5694"/>
    <lineage>
        <taxon>Eukaryota</taxon>
        <taxon>Discoba</taxon>
        <taxon>Euglenozoa</taxon>
        <taxon>Kinetoplastea</taxon>
        <taxon>Metakinetoplastina</taxon>
        <taxon>Trypanosomatida</taxon>
        <taxon>Trypanosomatidae</taxon>
        <taxon>Trypanosoma</taxon>
    </lineage>
</organism>
<keyword evidence="4" id="KW-0963">Cytoplasm</keyword>
<feature type="binding site" evidence="4">
    <location>
        <position position="205"/>
    </location>
    <ligand>
        <name>phosphate</name>
        <dbReference type="ChEBI" id="CHEBI:43474"/>
    </ligand>
</feature>
<dbReference type="GeneID" id="92379231"/>
<evidence type="ECO:0000256" key="2">
    <source>
        <dbReference type="ARBA" id="ARBA00022679"/>
    </source>
</evidence>
<dbReference type="FunFam" id="3.40.50.1580:FF:000012">
    <property type="entry name" value="Probable 6-oxopurine nucleoside phosphorylase"/>
    <property type="match status" value="1"/>
</dbReference>
<feature type="site" description="Important for substrate specificity" evidence="4">
    <location>
        <position position="186"/>
    </location>
</feature>
<dbReference type="VEuPathDB" id="TriTrypDB:TEOVI_000529100"/>
<keyword evidence="1 4" id="KW-0328">Glycosyltransferase</keyword>
<evidence type="ECO:0000313" key="7">
    <source>
        <dbReference type="Proteomes" id="UP000195570"/>
    </source>
</evidence>
<dbReference type="Proteomes" id="UP000195570">
    <property type="component" value="Unassembled WGS sequence"/>
</dbReference>
<dbReference type="GO" id="GO:0006166">
    <property type="term" value="P:purine ribonucleoside salvage"/>
    <property type="evidence" value="ECO:0007669"/>
    <property type="project" value="UniProtKB-KW"/>
</dbReference>
<dbReference type="InterPro" id="IPR010044">
    <property type="entry name" value="MTAP"/>
</dbReference>
<feature type="binding site" evidence="4">
    <location>
        <position position="204"/>
    </location>
    <ligand>
        <name>substrate</name>
    </ligand>
</feature>
<evidence type="ECO:0000313" key="6">
    <source>
        <dbReference type="EMBL" id="SCU64529.1"/>
    </source>
</evidence>
<dbReference type="HAMAP" id="MF_01963">
    <property type="entry name" value="MTAP"/>
    <property type="match status" value="1"/>
</dbReference>
<dbReference type="InterPro" id="IPR035994">
    <property type="entry name" value="Nucleoside_phosphorylase_sf"/>
</dbReference>
<proteinExistence type="inferred from homology"/>
<dbReference type="RefSeq" id="XP_067076277.1">
    <property type="nucleotide sequence ID" value="XM_067220176.1"/>
</dbReference>
<dbReference type="EMBL" id="CZPT02000081">
    <property type="protein sequence ID" value="SCU64529.1"/>
    <property type="molecule type" value="Genomic_DNA"/>
</dbReference>
<gene>
    <name evidence="6" type="ORF">TEOVI_000529100</name>
</gene>
<evidence type="ECO:0000256" key="3">
    <source>
        <dbReference type="ARBA" id="ARBA00022726"/>
    </source>
</evidence>
<keyword evidence="3 4" id="KW-0660">Purine salvage</keyword>
<protein>
    <recommendedName>
        <fullName evidence="4">S-methyl-5'-thioadenosine phosphorylase</fullName>
        <ecNumber evidence="4">2.4.2.28</ecNumber>
    </recommendedName>
    <alternativeName>
        <fullName evidence="4">5'-methylthioadenosine phosphorylase</fullName>
        <shortName evidence="4">MTA phosphorylase</shortName>
        <shortName evidence="4">MTAP</shortName>
        <shortName evidence="4">MTAPase</shortName>
    </alternativeName>
</protein>
<dbReference type="AlphaFoldDB" id="A0A1G4HZB4"/>
<dbReference type="GO" id="GO:0005634">
    <property type="term" value="C:nucleus"/>
    <property type="evidence" value="ECO:0007669"/>
    <property type="project" value="UniProtKB-SubCell"/>
</dbReference>
<comment type="subcellular location">
    <subcellularLocation>
        <location evidence="4">Cytoplasm</location>
    </subcellularLocation>
    <subcellularLocation>
        <location evidence="4">Nucleus</location>
    </subcellularLocation>
</comment>
<dbReference type="Gene3D" id="3.40.50.1580">
    <property type="entry name" value="Nucleoside phosphorylase domain"/>
    <property type="match status" value="1"/>
</dbReference>
<dbReference type="NCBIfam" id="TIGR01694">
    <property type="entry name" value="MTAP"/>
    <property type="match status" value="1"/>
</dbReference>
<feature type="binding site" evidence="4">
    <location>
        <position position="19"/>
    </location>
    <ligand>
        <name>phosphate</name>
        <dbReference type="ChEBI" id="CHEBI:43474"/>
    </ligand>
</feature>
<dbReference type="GO" id="GO:0017061">
    <property type="term" value="F:S-methyl-5-thioadenosine phosphorylase activity"/>
    <property type="evidence" value="ECO:0007669"/>
    <property type="project" value="UniProtKB-UniRule"/>
</dbReference>
<reference evidence="6" key="1">
    <citation type="submission" date="2016-09" db="EMBL/GenBank/DDBJ databases">
        <authorList>
            <person name="Hebert L."/>
            <person name="Moumen B."/>
        </authorList>
    </citation>
    <scope>NUCLEOTIDE SEQUENCE [LARGE SCALE GENOMIC DNA]</scope>
    <source>
        <strain evidence="6">OVI</strain>
    </source>
</reference>
<comment type="subunit">
    <text evidence="4">Homotrimer.</text>
</comment>
<dbReference type="InterPro" id="IPR018099">
    <property type="entry name" value="Purine_phosphorylase-2_CS"/>
</dbReference>
<dbReference type="PANTHER" id="PTHR42679">
    <property type="entry name" value="S-METHYL-5'-THIOADENOSINE PHOSPHORYLASE"/>
    <property type="match status" value="1"/>
</dbReference>
<feature type="domain" description="Nucleoside phosphorylase" evidence="5">
    <location>
        <begin position="13"/>
        <end position="263"/>
    </location>
</feature>
<keyword evidence="2 4" id="KW-0808">Transferase</keyword>
<sequence>MMYTSPHDAPVLIGVIGGSGTYNLNAMQNVKKYTIPTPYGMPSGSISVATVSGVLCAFIPRHGYSHEFTPDEVNYRANIYALKLLGVKYLIGVNAVGSLDAEYQPGDMVLVDQLIDRTTGRRTTFFGEGIVAHVDYAYPLSANFRKLAHDTLTKAMGKLTTAVSGGKPWKLHNGATLVTMSGPQFSTRAESLINKSLNGHLIGMTTSTESKLAREAEMAYLVVAAVTDMDAWSDAPHVDAESVRKVMAANVEKVQLIVVELIAAVSANQFDDPAHHCLEYAVPTKPEAITKEVRQRIAPLMAKYPIFAP</sequence>
<comment type="caution">
    <text evidence="6">The sequence shown here is derived from an EMBL/GenBank/DDBJ whole genome shotgun (WGS) entry which is preliminary data.</text>
</comment>
<comment type="function">
    <text evidence="4">Catalyzes the reversible phosphorylation of S-methyl-5'-thioadenosine (MTA) to adenine and 5-methylthioribose-1-phosphate. Involved in the breakdown of MTA, a major by-product of polyamine biosynthesis. Responsible for the first step in the methionine salvage pathway after MTA has been generated from S-adenosylmethionine. Has broad substrate specificity with 6-aminopurine nucleosides as preferred substrates.</text>
</comment>
<evidence type="ECO:0000256" key="1">
    <source>
        <dbReference type="ARBA" id="ARBA00022676"/>
    </source>
</evidence>
<comment type="caution">
    <text evidence="4">Lacks conserved residue(s) required for the propagation of feature annotation.</text>
</comment>
<feature type="binding site" evidence="4">
    <location>
        <begin position="228"/>
        <end position="230"/>
    </location>
    <ligand>
        <name>substrate</name>
    </ligand>
</feature>